<feature type="transmembrane region" description="Helical" evidence="1">
    <location>
        <begin position="168"/>
        <end position="187"/>
    </location>
</feature>
<reference evidence="2 3" key="1">
    <citation type="submission" date="2023-11" db="EMBL/GenBank/DDBJ databases">
        <title>Detection of rare carbapenemases in Enterobacterales - comparison of two colorimetric and two CIM-based carbapenemase assays.</title>
        <authorList>
            <person name="Schaffarczyk L."/>
            <person name="Noster J."/>
            <person name="Stelzer Y."/>
            <person name="Sattler J."/>
            <person name="Gatermann S."/>
            <person name="Hamprecht A."/>
        </authorList>
    </citation>
    <scope>NUCLEOTIDE SEQUENCE [LARGE SCALE GENOMIC DNA]</scope>
    <source>
        <strain evidence="2 3">CIM-Carb-136</strain>
    </source>
</reference>
<evidence type="ECO:0000256" key="1">
    <source>
        <dbReference type="SAM" id="Phobius"/>
    </source>
</evidence>
<feature type="transmembrane region" description="Helical" evidence="1">
    <location>
        <begin position="105"/>
        <end position="123"/>
    </location>
</feature>
<comment type="caution">
    <text evidence="2">The sequence shown here is derived from an EMBL/GenBank/DDBJ whole genome shotgun (WGS) entry which is preliminary data.</text>
</comment>
<feature type="transmembrane region" description="Helical" evidence="1">
    <location>
        <begin position="46"/>
        <end position="67"/>
    </location>
</feature>
<keyword evidence="1" id="KW-0812">Transmembrane</keyword>
<evidence type="ECO:0008006" key="4">
    <source>
        <dbReference type="Google" id="ProtNLM"/>
    </source>
</evidence>
<name>A0ABD5IAW1_SERMA</name>
<keyword evidence="1" id="KW-0472">Membrane</keyword>
<evidence type="ECO:0000313" key="3">
    <source>
        <dbReference type="Proteomes" id="UP001275057"/>
    </source>
</evidence>
<proteinExistence type="predicted"/>
<evidence type="ECO:0000313" key="2">
    <source>
        <dbReference type="EMBL" id="MDX7080896.1"/>
    </source>
</evidence>
<gene>
    <name evidence="2" type="ORF">SJ435_00670</name>
</gene>
<dbReference type="Proteomes" id="UP001275057">
    <property type="component" value="Unassembled WGS sequence"/>
</dbReference>
<feature type="transmembrane region" description="Helical" evidence="1">
    <location>
        <begin position="135"/>
        <end position="156"/>
    </location>
</feature>
<sequence>MSLYININNGALGAMEHTGTAASGLALSVPVAAGALLLKAESLLNIGATLMLLTALALAFLGGAALARWQPLRKRPALAMLRYGFLLAAAGWLLTLLMLFGGHDWPALLAGIALGGLGQGVAYRTAVGEKAAFAVACRLATVVSIVAVVVAALLIQTYAAPGARGGCFALALLVDLALLGALMARVAERDGA</sequence>
<feature type="transmembrane region" description="Helical" evidence="1">
    <location>
        <begin position="21"/>
        <end position="40"/>
    </location>
</feature>
<protein>
    <recommendedName>
        <fullName evidence="4">MFS transporter</fullName>
    </recommendedName>
</protein>
<dbReference type="EMBL" id="JAXABG010000001">
    <property type="protein sequence ID" value="MDX7080896.1"/>
    <property type="molecule type" value="Genomic_DNA"/>
</dbReference>
<dbReference type="AlphaFoldDB" id="A0ABD5IAW1"/>
<keyword evidence="1" id="KW-1133">Transmembrane helix</keyword>
<feature type="transmembrane region" description="Helical" evidence="1">
    <location>
        <begin position="79"/>
        <end position="99"/>
    </location>
</feature>
<organism evidence="2 3">
    <name type="scientific">Serratia marcescens</name>
    <dbReference type="NCBI Taxonomy" id="615"/>
    <lineage>
        <taxon>Bacteria</taxon>
        <taxon>Pseudomonadati</taxon>
        <taxon>Pseudomonadota</taxon>
        <taxon>Gammaproteobacteria</taxon>
        <taxon>Enterobacterales</taxon>
        <taxon>Yersiniaceae</taxon>
        <taxon>Serratia</taxon>
    </lineage>
</organism>
<dbReference type="RefSeq" id="WP_319856566.1">
    <property type="nucleotide sequence ID" value="NZ_JAXABG010000001.1"/>
</dbReference>
<accession>A0ABD5IAW1</accession>